<evidence type="ECO:0000259" key="2">
    <source>
        <dbReference type="Pfam" id="PF22041"/>
    </source>
</evidence>
<protein>
    <recommendedName>
        <fullName evidence="2">Glutathione S-transferase UstS-like C-terminal domain-containing protein</fullName>
    </recommendedName>
</protein>
<sequence>MLIILQPPPYFHPQPQTFYPPSNPNPHLTKIVPRPRTQIRARLPKTCAHLLPPTPERTPATGLKAPYAPRSSNTCSPSRKVLTDSMPWARIRLRNIADLADEICLRGAISKTKGFMSILARHPIPAIHDPNTNTTLAESALIAEYLDSAYPDTPKLFLPGTRPLQYAFIDAFMSHLDALWQFTTPATHAILNPPSQAHVRHTRKAAFGRKLEEIAPTGAAAEEEWAKVKSGLEIVAGWQDKGKNDRLFFLGKEPMFVDFAVASFLMFMKKIWGEDSSHWRDILSWSGGRWGTLLKALEKYETAL</sequence>
<feature type="region of interest" description="Disordered" evidence="1">
    <location>
        <begin position="49"/>
        <end position="76"/>
    </location>
</feature>
<dbReference type="Pfam" id="PF22041">
    <property type="entry name" value="GST_C_7"/>
    <property type="match status" value="1"/>
</dbReference>
<dbReference type="Proteomes" id="UP000717328">
    <property type="component" value="Unassembled WGS sequence"/>
</dbReference>
<dbReference type="Gene3D" id="1.20.1050.10">
    <property type="match status" value="1"/>
</dbReference>
<name>A0A9P7K1D9_9AGAR</name>
<dbReference type="SUPFAM" id="SSF52833">
    <property type="entry name" value="Thioredoxin-like"/>
    <property type="match status" value="1"/>
</dbReference>
<organism evidence="3 4">
    <name type="scientific">Sphagnurus paluster</name>
    <dbReference type="NCBI Taxonomy" id="117069"/>
    <lineage>
        <taxon>Eukaryota</taxon>
        <taxon>Fungi</taxon>
        <taxon>Dikarya</taxon>
        <taxon>Basidiomycota</taxon>
        <taxon>Agaricomycotina</taxon>
        <taxon>Agaricomycetes</taxon>
        <taxon>Agaricomycetidae</taxon>
        <taxon>Agaricales</taxon>
        <taxon>Tricholomatineae</taxon>
        <taxon>Lyophyllaceae</taxon>
        <taxon>Sphagnurus</taxon>
    </lineage>
</organism>
<proteinExistence type="predicted"/>
<dbReference type="AlphaFoldDB" id="A0A9P7K1D9"/>
<dbReference type="InterPro" id="IPR036249">
    <property type="entry name" value="Thioredoxin-like_sf"/>
</dbReference>
<dbReference type="InterPro" id="IPR054416">
    <property type="entry name" value="GST_UstS-like_C"/>
</dbReference>
<gene>
    <name evidence="3" type="ORF">H0H81_003445</name>
</gene>
<dbReference type="OrthoDB" id="4951845at2759"/>
<evidence type="ECO:0000313" key="4">
    <source>
        <dbReference type="Proteomes" id="UP000717328"/>
    </source>
</evidence>
<evidence type="ECO:0000256" key="1">
    <source>
        <dbReference type="SAM" id="MobiDB-lite"/>
    </source>
</evidence>
<evidence type="ECO:0000313" key="3">
    <source>
        <dbReference type="EMBL" id="KAG5634091.1"/>
    </source>
</evidence>
<reference evidence="3" key="1">
    <citation type="submission" date="2021-02" db="EMBL/GenBank/DDBJ databases">
        <authorList>
            <person name="Nieuwenhuis M."/>
            <person name="Van De Peppel L.J.J."/>
        </authorList>
    </citation>
    <scope>NUCLEOTIDE SEQUENCE</scope>
    <source>
        <strain evidence="3">D49</strain>
    </source>
</reference>
<dbReference type="EMBL" id="JABCKI010006651">
    <property type="protein sequence ID" value="KAG5634091.1"/>
    <property type="molecule type" value="Genomic_DNA"/>
</dbReference>
<feature type="domain" description="Glutathione S-transferase UstS-like C-terminal" evidence="2">
    <location>
        <begin position="164"/>
        <end position="300"/>
    </location>
</feature>
<reference evidence="3" key="2">
    <citation type="submission" date="2021-10" db="EMBL/GenBank/DDBJ databases">
        <title>Phylogenomics reveals ancestral predisposition of the termite-cultivated fungus Termitomyces towards a domesticated lifestyle.</title>
        <authorList>
            <person name="Auxier B."/>
            <person name="Grum-Grzhimaylo A."/>
            <person name="Cardenas M.E."/>
            <person name="Lodge J.D."/>
            <person name="Laessoe T."/>
            <person name="Pedersen O."/>
            <person name="Smith M.E."/>
            <person name="Kuyper T.W."/>
            <person name="Franco-Molano E.A."/>
            <person name="Baroni T.J."/>
            <person name="Aanen D.K."/>
        </authorList>
    </citation>
    <scope>NUCLEOTIDE SEQUENCE</scope>
    <source>
        <strain evidence="3">D49</strain>
    </source>
</reference>
<keyword evidence="4" id="KW-1185">Reference proteome</keyword>
<comment type="caution">
    <text evidence="3">The sequence shown here is derived from an EMBL/GenBank/DDBJ whole genome shotgun (WGS) entry which is preliminary data.</text>
</comment>
<accession>A0A9P7K1D9</accession>
<dbReference type="Gene3D" id="3.40.30.10">
    <property type="entry name" value="Glutaredoxin"/>
    <property type="match status" value="1"/>
</dbReference>